<sequence length="267" mass="31015">MTNLRVIEHQGQRVLTTSQLAEAYETETIKINQNFSRNKLRYKEGKHYFILKGADLKQFKNEFDLNEVVGTRASSLYLWTEKGAFMHAKSIETDRAWEAYEMLVDEYYCLKEKASSKIRVEDVLSMTVDRLILNEKTVSHALSIATETRTELEQLKEEFQLFKKSRWNSGTPKFISDSEYFADQELREALSKKIYLFSQKSGIPVKKVWCVDFDREFYRQYKINPSEGKEFGLTRPKYLSSIGYLSVAIEVVDEMIAALGMSEPQAA</sequence>
<name>A0A6I3SNJ3_HELMO</name>
<evidence type="ECO:0000313" key="3">
    <source>
        <dbReference type="Proteomes" id="UP000430670"/>
    </source>
</evidence>
<proteinExistence type="predicted"/>
<dbReference type="EMBL" id="WNKU01000015">
    <property type="protein sequence ID" value="MTV49827.1"/>
    <property type="molecule type" value="Genomic_DNA"/>
</dbReference>
<protein>
    <recommendedName>
        <fullName evidence="1">KilA-N DNA-binding domain-containing protein</fullName>
    </recommendedName>
</protein>
<dbReference type="InterPro" id="IPR018873">
    <property type="entry name" value="KilA-N_DNA-bd_domain"/>
</dbReference>
<evidence type="ECO:0000259" key="1">
    <source>
        <dbReference type="Pfam" id="PF10543"/>
    </source>
</evidence>
<accession>A0A6I3SNJ3</accession>
<dbReference type="Pfam" id="PF10543">
    <property type="entry name" value="ORF6N"/>
    <property type="match status" value="1"/>
</dbReference>
<evidence type="ECO:0000313" key="2">
    <source>
        <dbReference type="EMBL" id="MTV49827.1"/>
    </source>
</evidence>
<comment type="caution">
    <text evidence="2">The sequence shown here is derived from an EMBL/GenBank/DDBJ whole genome shotgun (WGS) entry which is preliminary data.</text>
</comment>
<dbReference type="OrthoDB" id="9812611at2"/>
<keyword evidence="3" id="KW-1185">Reference proteome</keyword>
<gene>
    <name evidence="2" type="ORF">GJ688_12680</name>
</gene>
<dbReference type="Proteomes" id="UP000430670">
    <property type="component" value="Unassembled WGS sequence"/>
</dbReference>
<feature type="domain" description="KilA-N DNA-binding" evidence="1">
    <location>
        <begin position="5"/>
        <end position="90"/>
    </location>
</feature>
<dbReference type="RefSeq" id="WP_155476919.1">
    <property type="nucleotide sequence ID" value="NZ_WNKU01000015.1"/>
</dbReference>
<dbReference type="AlphaFoldDB" id="A0A6I3SNJ3"/>
<organism evidence="2 3">
    <name type="scientific">Heliobacterium mobile</name>
    <name type="common">Heliobacillus mobilis</name>
    <dbReference type="NCBI Taxonomy" id="28064"/>
    <lineage>
        <taxon>Bacteria</taxon>
        <taxon>Bacillati</taxon>
        <taxon>Bacillota</taxon>
        <taxon>Clostridia</taxon>
        <taxon>Eubacteriales</taxon>
        <taxon>Heliobacteriaceae</taxon>
        <taxon>Heliobacterium</taxon>
    </lineage>
</organism>
<reference evidence="2 3" key="1">
    <citation type="submission" date="2019-11" db="EMBL/GenBank/DDBJ databases">
        <title>Whole-genome sequence of a the green, strictly anaerobic photosynthetic bacterium Heliobacillus mobilis DSM 6151.</title>
        <authorList>
            <person name="Kyndt J.A."/>
            <person name="Meyer T.E."/>
        </authorList>
    </citation>
    <scope>NUCLEOTIDE SEQUENCE [LARGE SCALE GENOMIC DNA]</scope>
    <source>
        <strain evidence="2 3">DSM 6151</strain>
    </source>
</reference>